<dbReference type="STRING" id="1798525.A3G90_02410"/>
<reference evidence="1 2" key="1">
    <citation type="journal article" date="2016" name="Nat. Commun.">
        <title>Thousands of microbial genomes shed light on interconnected biogeochemical processes in an aquifer system.</title>
        <authorList>
            <person name="Anantharaman K."/>
            <person name="Brown C.T."/>
            <person name="Hug L.A."/>
            <person name="Sharon I."/>
            <person name="Castelle C.J."/>
            <person name="Probst A.J."/>
            <person name="Thomas B.C."/>
            <person name="Singh A."/>
            <person name="Wilkins M.J."/>
            <person name="Karaoz U."/>
            <person name="Brodie E.L."/>
            <person name="Williams K.H."/>
            <person name="Hubbard S.S."/>
            <person name="Banfield J.F."/>
        </authorList>
    </citation>
    <scope>NUCLEOTIDE SEQUENCE [LARGE SCALE GENOMIC DNA]</scope>
</reference>
<sequence>MNQNRISQYLESRRERLQLLEAMWNDPKVQLYNDVELPPKDDAPSVFLNGPTSRHQILEFNHRCLSVKYLRDAGFNGWIYAPEPRGHEEPGDFTERGYIHEWESSRRFSASCNSFWIPRDSNELLGLNSNLELGIDIGKLLAGTQNHRVFIGWPDQALRMGLPNHYRKLTGLTLYRNQQVMCEQIALLVK</sequence>
<evidence type="ECO:0000313" key="2">
    <source>
        <dbReference type="Proteomes" id="UP000177325"/>
    </source>
</evidence>
<protein>
    <submittedName>
        <fullName evidence="1">Uncharacterized protein</fullName>
    </submittedName>
</protein>
<evidence type="ECO:0000313" key="1">
    <source>
        <dbReference type="EMBL" id="OGG84901.1"/>
    </source>
</evidence>
<name>A0A1F6FGC3_9BACT</name>
<dbReference type="EMBL" id="MFMM01000001">
    <property type="protein sequence ID" value="OGG84901.1"/>
    <property type="molecule type" value="Genomic_DNA"/>
</dbReference>
<comment type="caution">
    <text evidence="1">The sequence shown here is derived from an EMBL/GenBank/DDBJ whole genome shotgun (WGS) entry which is preliminary data.</text>
</comment>
<dbReference type="Proteomes" id="UP000177325">
    <property type="component" value="Unassembled WGS sequence"/>
</dbReference>
<dbReference type="Gene3D" id="3.40.50.450">
    <property type="match status" value="1"/>
</dbReference>
<proteinExistence type="predicted"/>
<organism evidence="1 2">
    <name type="scientific">Candidatus Kaiserbacteria bacterium RIFCSPLOWO2_12_FULL_45_26</name>
    <dbReference type="NCBI Taxonomy" id="1798525"/>
    <lineage>
        <taxon>Bacteria</taxon>
        <taxon>Candidatus Kaiseribacteriota</taxon>
    </lineage>
</organism>
<gene>
    <name evidence="1" type="ORF">A3G90_02410</name>
</gene>
<accession>A0A1F6FGC3</accession>
<dbReference type="AlphaFoldDB" id="A0A1F6FGC3"/>